<dbReference type="EMBL" id="FZNP01000001">
    <property type="protein sequence ID" value="SNR25688.1"/>
    <property type="molecule type" value="Genomic_DNA"/>
</dbReference>
<dbReference type="PROSITE" id="PS50943">
    <property type="entry name" value="HTH_CROC1"/>
    <property type="match status" value="1"/>
</dbReference>
<dbReference type="InterPro" id="IPR001387">
    <property type="entry name" value="Cro/C1-type_HTH"/>
</dbReference>
<dbReference type="InterPro" id="IPR043917">
    <property type="entry name" value="DUF5753"/>
</dbReference>
<organism evidence="2 3">
    <name type="scientific">Actinomadura mexicana</name>
    <dbReference type="NCBI Taxonomy" id="134959"/>
    <lineage>
        <taxon>Bacteria</taxon>
        <taxon>Bacillati</taxon>
        <taxon>Actinomycetota</taxon>
        <taxon>Actinomycetes</taxon>
        <taxon>Streptosporangiales</taxon>
        <taxon>Thermomonosporaceae</taxon>
        <taxon>Actinomadura</taxon>
    </lineage>
</organism>
<protein>
    <recommendedName>
        <fullName evidence="1">HTH cro/C1-type domain-containing protein</fullName>
    </recommendedName>
</protein>
<proteinExistence type="predicted"/>
<dbReference type="CDD" id="cd00093">
    <property type="entry name" value="HTH_XRE"/>
    <property type="match status" value="1"/>
</dbReference>
<dbReference type="InterPro" id="IPR010982">
    <property type="entry name" value="Lambda_DNA-bd_dom_sf"/>
</dbReference>
<gene>
    <name evidence="2" type="ORF">SAMN06265355_101433</name>
</gene>
<dbReference type="OrthoDB" id="3355929at2"/>
<evidence type="ECO:0000313" key="3">
    <source>
        <dbReference type="Proteomes" id="UP000198420"/>
    </source>
</evidence>
<reference evidence="3" key="1">
    <citation type="submission" date="2017-06" db="EMBL/GenBank/DDBJ databases">
        <authorList>
            <person name="Varghese N."/>
            <person name="Submissions S."/>
        </authorList>
    </citation>
    <scope>NUCLEOTIDE SEQUENCE [LARGE SCALE GENOMIC DNA]</scope>
    <source>
        <strain evidence="3">DSM 44485</strain>
    </source>
</reference>
<accession>A0A238UUG4</accession>
<evidence type="ECO:0000313" key="2">
    <source>
        <dbReference type="EMBL" id="SNR25688.1"/>
    </source>
</evidence>
<sequence>MVIVRDPLDPKISMWHFLAYYLRFTREKEGLSLTQWGKIVGMARSSVSNIEAGRAKLQVDYARRLDVKFETGGLFELLLWYARMAHDPNWFKQYSQHERQAAEIKVFHGQAVPLLLQTDDYTRAYGRLSTAKDREGILAGRLARKRSVLERDDPPYLWALLDESALARRVGGDAVMRAQLQHLLEMAERWNVILRVVPFLAGEHLGSEGFFQLIGLHDRDVAYAGAQGGGRLIEMPDEIKQFADTFERIGAKADSQDASRELIGKYLERYA</sequence>
<dbReference type="Pfam" id="PF13560">
    <property type="entry name" value="HTH_31"/>
    <property type="match status" value="1"/>
</dbReference>
<dbReference type="RefSeq" id="WP_089309835.1">
    <property type="nucleotide sequence ID" value="NZ_FZNP01000001.1"/>
</dbReference>
<evidence type="ECO:0000259" key="1">
    <source>
        <dbReference type="PROSITE" id="PS50943"/>
    </source>
</evidence>
<name>A0A238UUG4_9ACTN</name>
<dbReference type="SMART" id="SM00530">
    <property type="entry name" value="HTH_XRE"/>
    <property type="match status" value="1"/>
</dbReference>
<dbReference type="SUPFAM" id="SSF47413">
    <property type="entry name" value="lambda repressor-like DNA-binding domains"/>
    <property type="match status" value="1"/>
</dbReference>
<dbReference type="Gene3D" id="1.10.260.40">
    <property type="entry name" value="lambda repressor-like DNA-binding domains"/>
    <property type="match status" value="1"/>
</dbReference>
<dbReference type="Proteomes" id="UP000198420">
    <property type="component" value="Unassembled WGS sequence"/>
</dbReference>
<dbReference type="AlphaFoldDB" id="A0A238UUG4"/>
<feature type="domain" description="HTH cro/C1-type" evidence="1">
    <location>
        <begin position="22"/>
        <end position="74"/>
    </location>
</feature>
<dbReference type="Pfam" id="PF19054">
    <property type="entry name" value="DUF5753"/>
    <property type="match status" value="1"/>
</dbReference>
<keyword evidence="3" id="KW-1185">Reference proteome</keyword>
<dbReference type="GO" id="GO:0003677">
    <property type="term" value="F:DNA binding"/>
    <property type="evidence" value="ECO:0007669"/>
    <property type="project" value="InterPro"/>
</dbReference>